<dbReference type="EMBL" id="ADKX01000011">
    <property type="protein sequence ID" value="EFW05967.1"/>
    <property type="molecule type" value="Genomic_DNA"/>
</dbReference>
<dbReference type="Proteomes" id="UP000003157">
    <property type="component" value="Unassembled WGS sequence"/>
</dbReference>
<evidence type="ECO:0008006" key="4">
    <source>
        <dbReference type="Google" id="ProtNLM"/>
    </source>
</evidence>
<sequence length="327" mass="34835">MKKLAVCMLALGLLLTGCGSNDEQSNQTKSLSDVKIGALQLAQHPALDKAYEGFKDTLIEAGIKESQIDFQNASGDPSNCQTIAEKFVNDGDDLIYAIATDALQAAANKTNTIPVIGAAVTNFEEAGVVKSNDKPQTNVTGASDMNPVKEQMDLLKKLVPNAKKIAIFYCSDEANSIYQGQIAEKAAKDIGLETSIVTVPNDSSAIQQVTESMIGKYDAIYIPTDNLLATNMATVAQITNINKIPCIVGEENMCLNGGLATLSLDYYTVGQNAAKQALAILKGEAKPEDTAVSFIEAKDCKYFINEKVAKQLGIEIPSDLDATLIGK</sequence>
<dbReference type="RefSeq" id="WP_008787901.1">
    <property type="nucleotide sequence ID" value="NZ_AKCB01000001.1"/>
</dbReference>
<dbReference type="AlphaFoldDB" id="E7G7P7"/>
<keyword evidence="3" id="KW-1185">Reference proteome</keyword>
<keyword evidence="1" id="KW-0732">Signal</keyword>
<proteinExistence type="predicted"/>
<dbReference type="Gene3D" id="3.40.50.2300">
    <property type="match status" value="2"/>
</dbReference>
<feature type="chain" id="PRO_5039185087" description="ABC transporter substrate-binding protein" evidence="1">
    <location>
        <begin position="22"/>
        <end position="327"/>
    </location>
</feature>
<dbReference type="InterPro" id="IPR007487">
    <property type="entry name" value="ABC_transpt-TYRBP-like"/>
</dbReference>
<evidence type="ECO:0000313" key="2">
    <source>
        <dbReference type="EMBL" id="EFW05967.1"/>
    </source>
</evidence>
<dbReference type="Pfam" id="PF04392">
    <property type="entry name" value="ABC_sub_bind"/>
    <property type="match status" value="1"/>
</dbReference>
<dbReference type="eggNOG" id="COG2984">
    <property type="taxonomic scope" value="Bacteria"/>
</dbReference>
<organism evidence="2 3">
    <name type="scientific">Coprobacillus cateniformis</name>
    <dbReference type="NCBI Taxonomy" id="100884"/>
    <lineage>
        <taxon>Bacteria</taxon>
        <taxon>Bacillati</taxon>
        <taxon>Bacillota</taxon>
        <taxon>Erysipelotrichia</taxon>
        <taxon>Erysipelotrichales</taxon>
        <taxon>Coprobacillaceae</taxon>
        <taxon>Coprobacillus</taxon>
    </lineage>
</organism>
<dbReference type="PANTHER" id="PTHR35271:SF1">
    <property type="entry name" value="ABC TRANSPORTER, SUBSTRATE-BINDING LIPOPROTEIN"/>
    <property type="match status" value="1"/>
</dbReference>
<dbReference type="CDD" id="cd06325">
    <property type="entry name" value="PBP1_ABC_unchar_transporter"/>
    <property type="match status" value="1"/>
</dbReference>
<name>E7G7P7_9FIRM</name>
<dbReference type="SUPFAM" id="SSF53822">
    <property type="entry name" value="Periplasmic binding protein-like I"/>
    <property type="match status" value="1"/>
</dbReference>
<evidence type="ECO:0000256" key="1">
    <source>
        <dbReference type="SAM" id="SignalP"/>
    </source>
</evidence>
<dbReference type="OrthoDB" id="9776955at2"/>
<feature type="signal peptide" evidence="1">
    <location>
        <begin position="1"/>
        <end position="21"/>
    </location>
</feature>
<comment type="caution">
    <text evidence="2">The sequence shown here is derived from an EMBL/GenBank/DDBJ whole genome shotgun (WGS) entry which is preliminary data.</text>
</comment>
<protein>
    <recommendedName>
        <fullName evidence="4">ABC transporter substrate-binding protein</fullName>
    </recommendedName>
</protein>
<evidence type="ECO:0000313" key="3">
    <source>
        <dbReference type="Proteomes" id="UP000003157"/>
    </source>
</evidence>
<accession>E7G7P7</accession>
<reference evidence="2 3" key="1">
    <citation type="submission" date="2010-12" db="EMBL/GenBank/DDBJ databases">
        <title>The Genome Sequence of Coprobacillus sp. strain 29_1.</title>
        <authorList>
            <consortium name="The Broad Institute Genome Sequencing Platform"/>
            <person name="Earl A."/>
            <person name="Ward D."/>
            <person name="Feldgarden M."/>
            <person name="Gevers D."/>
            <person name="Daigneault M."/>
            <person name="Sibley C.D."/>
            <person name="White A."/>
            <person name="Strauss J."/>
            <person name="Allen-Vercoe E."/>
            <person name="Young S.K."/>
            <person name="Zeng Q."/>
            <person name="Gargeya S."/>
            <person name="Fitzgerald M."/>
            <person name="Haas B."/>
            <person name="Abouelleil A."/>
            <person name="Alvarado L."/>
            <person name="Arachchi H.M."/>
            <person name="Berlin A."/>
            <person name="Brown A."/>
            <person name="Chapman S.B."/>
            <person name="Chen Z."/>
            <person name="Dunbar C."/>
            <person name="Freedman E."/>
            <person name="Gearin G."/>
            <person name="Gellesch M."/>
            <person name="Goldberg J."/>
            <person name="Griggs A."/>
            <person name="Gujja S."/>
            <person name="Heilman E."/>
            <person name="Heiman D."/>
            <person name="Howarth C."/>
            <person name="Larson L."/>
            <person name="Lui A."/>
            <person name="MacDonald P.J.P."/>
            <person name="Mehta T."/>
            <person name="Montmayeur A."/>
            <person name="Murphy C."/>
            <person name="Neiman D."/>
            <person name="Pearson M."/>
            <person name="Priest M."/>
            <person name="Roberts A."/>
            <person name="Saif S."/>
            <person name="Shea T."/>
            <person name="Shenoy N."/>
            <person name="Sisk P."/>
            <person name="Stolte C."/>
            <person name="Sykes S."/>
            <person name="White J."/>
            <person name="Yandava C."/>
            <person name="Nusbaum C."/>
            <person name="Birren B."/>
        </authorList>
    </citation>
    <scope>NUCLEOTIDE SEQUENCE [LARGE SCALE GENOMIC DNA]</scope>
    <source>
        <strain evidence="2 3">29_1</strain>
    </source>
</reference>
<dbReference type="STRING" id="100884.GCA_000269565_00919"/>
<dbReference type="GeneID" id="78228804"/>
<dbReference type="PROSITE" id="PS51257">
    <property type="entry name" value="PROKAR_LIPOPROTEIN"/>
    <property type="match status" value="1"/>
</dbReference>
<dbReference type="PANTHER" id="PTHR35271">
    <property type="entry name" value="ABC TRANSPORTER, SUBSTRATE-BINDING LIPOPROTEIN-RELATED"/>
    <property type="match status" value="1"/>
</dbReference>
<dbReference type="HOGENOM" id="CLU_058196_1_0_9"/>
<gene>
    <name evidence="2" type="ORF">HMPREF9488_00785</name>
</gene>
<dbReference type="InterPro" id="IPR028082">
    <property type="entry name" value="Peripla_BP_I"/>
</dbReference>